<feature type="domain" description="F-box" evidence="2">
    <location>
        <begin position="22"/>
        <end position="62"/>
    </location>
</feature>
<protein>
    <submittedName>
        <fullName evidence="4">F-box protein At3g23960</fullName>
    </submittedName>
</protein>
<reference evidence="3" key="1">
    <citation type="journal article" date="2019" name="Database">
        <title>The radish genome database (RadishGD): an integrated information resource for radish genomics.</title>
        <authorList>
            <person name="Yu H.J."/>
            <person name="Baek S."/>
            <person name="Lee Y.J."/>
            <person name="Cho A."/>
            <person name="Mun J.H."/>
        </authorList>
    </citation>
    <scope>NUCLEOTIDE SEQUENCE [LARGE SCALE GENOMIC DNA]</scope>
    <source>
        <strain evidence="3">cv. WK10039</strain>
    </source>
</reference>
<dbReference type="InterPro" id="IPR001810">
    <property type="entry name" value="F-box_dom"/>
</dbReference>
<feature type="region of interest" description="Disordered" evidence="1">
    <location>
        <begin position="1"/>
        <end position="21"/>
    </location>
</feature>
<evidence type="ECO:0000256" key="1">
    <source>
        <dbReference type="SAM" id="MobiDB-lite"/>
    </source>
</evidence>
<dbReference type="InterPro" id="IPR036047">
    <property type="entry name" value="F-box-like_dom_sf"/>
</dbReference>
<dbReference type="KEGG" id="rsz:108860746"/>
<dbReference type="InterPro" id="IPR013187">
    <property type="entry name" value="F-box-assoc_dom_typ3"/>
</dbReference>
<dbReference type="PANTHER" id="PTHR31111:SF31">
    <property type="entry name" value="F-BOX DOMAIN-CONTAINING PROTEIN"/>
    <property type="match status" value="1"/>
</dbReference>
<dbReference type="AlphaFoldDB" id="A0A6J0P0B5"/>
<dbReference type="PANTHER" id="PTHR31111">
    <property type="entry name" value="BNAA05G37150D PROTEIN-RELATED"/>
    <property type="match status" value="1"/>
</dbReference>
<dbReference type="Pfam" id="PF08268">
    <property type="entry name" value="FBA_3"/>
    <property type="match status" value="1"/>
</dbReference>
<sequence>MTSRGPPTTRSRKSTHRNSLPVPDDLAMEIFTRLSAKAIARCRCACKSWSSMLRSQDFTDSFLTKSSTRPQFLFVCQDHYSNHISFSSSSSPHPQKEENSSSSYTVTANHLARFRSSHMLLGCTNGFLCYGFNPVWKGRIDPVIYNPITRQSLTLPRLKLSSKRFLGIVVSYLGYDPVSKEFKVLSMESSRVSANHQVLTLGTNKKLSWRSVHCSTPHSSSGKWISISGVLYYAAGANTSSVTSMVACFDMNVEKFSFVNFGRVMHGSTVLVDYNGKLGLLMSGDAPGDNISRASKSFELWVLRDGAEWCKHLYVLPPLWKDVVTETMGIAGIIVGTNEIVLAPFLQNSLSYVIYFNVEKNTLTKVGIQGMEASRGKRFDIYINYVENLKLL</sequence>
<reference evidence="4" key="2">
    <citation type="submission" date="2025-08" db="UniProtKB">
        <authorList>
            <consortium name="RefSeq"/>
        </authorList>
    </citation>
    <scope>IDENTIFICATION</scope>
    <source>
        <tissue evidence="4">Leaf</tissue>
    </source>
</reference>
<evidence type="ECO:0000259" key="2">
    <source>
        <dbReference type="SMART" id="SM00256"/>
    </source>
</evidence>
<dbReference type="RefSeq" id="XP_018490100.2">
    <property type="nucleotide sequence ID" value="XM_018634598.2"/>
</dbReference>
<gene>
    <name evidence="4" type="primary">LOC108860746</name>
</gene>
<dbReference type="GeneID" id="108860746"/>
<dbReference type="SUPFAM" id="SSF81383">
    <property type="entry name" value="F-box domain"/>
    <property type="match status" value="1"/>
</dbReference>
<keyword evidence="3" id="KW-1185">Reference proteome</keyword>
<dbReference type="InterPro" id="IPR017451">
    <property type="entry name" value="F-box-assoc_interact_dom"/>
</dbReference>
<name>A0A6J0P0B5_RAPSA</name>
<dbReference type="OrthoDB" id="1055799at2759"/>
<dbReference type="Proteomes" id="UP000504610">
    <property type="component" value="Chromosome 5"/>
</dbReference>
<evidence type="ECO:0000313" key="3">
    <source>
        <dbReference type="Proteomes" id="UP000504610"/>
    </source>
</evidence>
<dbReference type="SMART" id="SM00256">
    <property type="entry name" value="FBOX"/>
    <property type="match status" value="1"/>
</dbReference>
<dbReference type="NCBIfam" id="TIGR01640">
    <property type="entry name" value="F_box_assoc_1"/>
    <property type="match status" value="1"/>
</dbReference>
<dbReference type="Gene3D" id="1.20.1280.50">
    <property type="match status" value="1"/>
</dbReference>
<dbReference type="Pfam" id="PF00646">
    <property type="entry name" value="F-box"/>
    <property type="match status" value="1"/>
</dbReference>
<dbReference type="CDD" id="cd22157">
    <property type="entry name" value="F-box_AtFBW1-like"/>
    <property type="match status" value="1"/>
</dbReference>
<evidence type="ECO:0000313" key="4">
    <source>
        <dbReference type="RefSeq" id="XP_018490100.2"/>
    </source>
</evidence>
<proteinExistence type="predicted"/>
<organism evidence="3 4">
    <name type="scientific">Raphanus sativus</name>
    <name type="common">Radish</name>
    <name type="synonym">Raphanus raphanistrum var. sativus</name>
    <dbReference type="NCBI Taxonomy" id="3726"/>
    <lineage>
        <taxon>Eukaryota</taxon>
        <taxon>Viridiplantae</taxon>
        <taxon>Streptophyta</taxon>
        <taxon>Embryophyta</taxon>
        <taxon>Tracheophyta</taxon>
        <taxon>Spermatophyta</taxon>
        <taxon>Magnoliopsida</taxon>
        <taxon>eudicotyledons</taxon>
        <taxon>Gunneridae</taxon>
        <taxon>Pentapetalae</taxon>
        <taxon>rosids</taxon>
        <taxon>malvids</taxon>
        <taxon>Brassicales</taxon>
        <taxon>Brassicaceae</taxon>
        <taxon>Brassiceae</taxon>
        <taxon>Raphanus</taxon>
    </lineage>
</organism>
<accession>A0A6J0P0B5</accession>